<dbReference type="Pfam" id="PF13402">
    <property type="entry name" value="Peptidase_M60"/>
    <property type="match status" value="1"/>
</dbReference>
<feature type="domain" description="Peptidase M60" evidence="1">
    <location>
        <begin position="30"/>
        <end position="134"/>
    </location>
</feature>
<organism evidence="2 3">
    <name type="scientific">Pantoea phytobeneficialis</name>
    <dbReference type="NCBI Taxonomy" id="2052056"/>
    <lineage>
        <taxon>Bacteria</taxon>
        <taxon>Pseudomonadati</taxon>
        <taxon>Pseudomonadota</taxon>
        <taxon>Gammaproteobacteria</taxon>
        <taxon>Enterobacterales</taxon>
        <taxon>Erwiniaceae</taxon>
        <taxon>Pantoea</taxon>
    </lineage>
</organism>
<gene>
    <name evidence="2" type="ORF">CTZ24_24010</name>
</gene>
<sequence>MSLGTCINSKHGAGAALPKCRLIFFSLAAEREMGIYPSQWMTLAQSWPRAIKFLKKTVAQKDYNQDAELGYEGRLMMFHQLWLAYGDNFYQTLHRHYRVSAPDLPTDAEKINSFIINASIYSGYNLASFFTTWGLMPKDPNAYNTLMAELNALKLPDTRIDPYTLTDLAD</sequence>
<proteinExistence type="predicted"/>
<reference evidence="3" key="1">
    <citation type="submission" date="2017-11" db="EMBL/GenBank/DDBJ databases">
        <title>Genome sequence of Pantoea sp. MSR2.</title>
        <authorList>
            <person name="Nascimento F.X."/>
        </authorList>
    </citation>
    <scope>NUCLEOTIDE SEQUENCE [LARGE SCALE GENOMIC DNA]</scope>
    <source>
        <strain evidence="3">MSR2</strain>
        <plasmid evidence="3">pmsr2b</plasmid>
    </source>
</reference>
<dbReference type="EMBL" id="CP024638">
    <property type="protein sequence ID" value="QGR09535.1"/>
    <property type="molecule type" value="Genomic_DNA"/>
</dbReference>
<evidence type="ECO:0000313" key="3">
    <source>
        <dbReference type="Proteomes" id="UP000424872"/>
    </source>
</evidence>
<dbReference type="InterPro" id="IPR031161">
    <property type="entry name" value="Peptidase_M60_dom"/>
</dbReference>
<protein>
    <recommendedName>
        <fullName evidence="1">Peptidase M60 domain-containing protein</fullName>
    </recommendedName>
</protein>
<evidence type="ECO:0000259" key="1">
    <source>
        <dbReference type="Pfam" id="PF13402"/>
    </source>
</evidence>
<dbReference type="Gene3D" id="1.10.390.30">
    <property type="entry name" value="Peptidase M60, enhancin-like domain 3"/>
    <property type="match status" value="1"/>
</dbReference>
<dbReference type="InterPro" id="IPR042279">
    <property type="entry name" value="Pep_M60_3"/>
</dbReference>
<dbReference type="AlphaFoldDB" id="A0AAP9KRY2"/>
<geneLocation type="plasmid" evidence="3">
    <name>pmsr2b</name>
</geneLocation>
<dbReference type="Proteomes" id="UP000424872">
    <property type="component" value="Plasmid pMSR2B"/>
</dbReference>
<name>A0AAP9KRY2_9GAMM</name>
<keyword evidence="2" id="KW-0614">Plasmid</keyword>
<accession>A0AAP9KRY2</accession>
<evidence type="ECO:0000313" key="2">
    <source>
        <dbReference type="EMBL" id="QGR09535.1"/>
    </source>
</evidence>
<dbReference type="KEGG" id="ppho:CTZ24_24010"/>